<protein>
    <submittedName>
        <fullName evidence="1">Uncharacterized protein</fullName>
    </submittedName>
</protein>
<organism evidence="1">
    <name type="scientific">marine sediment metagenome</name>
    <dbReference type="NCBI Taxonomy" id="412755"/>
    <lineage>
        <taxon>unclassified sequences</taxon>
        <taxon>metagenomes</taxon>
        <taxon>ecological metagenomes</taxon>
    </lineage>
</organism>
<dbReference type="EMBL" id="LAZR01006693">
    <property type="protein sequence ID" value="KKM90268.1"/>
    <property type="molecule type" value="Genomic_DNA"/>
</dbReference>
<reference evidence="1" key="1">
    <citation type="journal article" date="2015" name="Nature">
        <title>Complex archaea that bridge the gap between prokaryotes and eukaryotes.</title>
        <authorList>
            <person name="Spang A."/>
            <person name="Saw J.H."/>
            <person name="Jorgensen S.L."/>
            <person name="Zaremba-Niedzwiedzka K."/>
            <person name="Martijn J."/>
            <person name="Lind A.E."/>
            <person name="van Eijk R."/>
            <person name="Schleper C."/>
            <person name="Guy L."/>
            <person name="Ettema T.J."/>
        </authorList>
    </citation>
    <scope>NUCLEOTIDE SEQUENCE</scope>
</reference>
<accession>A0A0F9LA58</accession>
<proteinExistence type="predicted"/>
<sequence>MNVYARHSLRSWVRWLLVRLHLRRRPRYDALWLIVASVKKVMEEYAADCRSGLDAGFYCEHGLEMPYVEAAIATAPDECSDDHGVWLGRVSLFLAYLWD</sequence>
<name>A0A0F9LA58_9ZZZZ</name>
<comment type="caution">
    <text evidence="1">The sequence shown here is derived from an EMBL/GenBank/DDBJ whole genome shotgun (WGS) entry which is preliminary data.</text>
</comment>
<evidence type="ECO:0000313" key="1">
    <source>
        <dbReference type="EMBL" id="KKM90268.1"/>
    </source>
</evidence>
<dbReference type="AlphaFoldDB" id="A0A0F9LA58"/>
<gene>
    <name evidence="1" type="ORF">LCGC14_1240280</name>
</gene>